<proteinExistence type="predicted"/>
<dbReference type="Proteomes" id="UP000321947">
    <property type="component" value="Unassembled WGS sequence"/>
</dbReference>
<gene>
    <name evidence="2" type="ORF">E5676_scaffold35G001270</name>
    <name evidence="1" type="ORF">E6C27_scaffold65G002880</name>
</gene>
<name>A0A5A7SYU6_CUCMM</name>
<organism evidence="1 3">
    <name type="scientific">Cucumis melo var. makuwa</name>
    <name type="common">Oriental melon</name>
    <dbReference type="NCBI Taxonomy" id="1194695"/>
    <lineage>
        <taxon>Eukaryota</taxon>
        <taxon>Viridiplantae</taxon>
        <taxon>Streptophyta</taxon>
        <taxon>Embryophyta</taxon>
        <taxon>Tracheophyta</taxon>
        <taxon>Spermatophyta</taxon>
        <taxon>Magnoliopsida</taxon>
        <taxon>eudicotyledons</taxon>
        <taxon>Gunneridae</taxon>
        <taxon>Pentapetalae</taxon>
        <taxon>rosids</taxon>
        <taxon>fabids</taxon>
        <taxon>Cucurbitales</taxon>
        <taxon>Cucurbitaceae</taxon>
        <taxon>Benincaseae</taxon>
        <taxon>Cucumis</taxon>
    </lineage>
</organism>
<dbReference type="EMBL" id="SSTD01008475">
    <property type="protein sequence ID" value="TYK15630.1"/>
    <property type="molecule type" value="Genomic_DNA"/>
</dbReference>
<comment type="caution">
    <text evidence="1">The sequence shown here is derived from an EMBL/GenBank/DDBJ whole genome shotgun (WGS) entry which is preliminary data.</text>
</comment>
<evidence type="ECO:0000313" key="1">
    <source>
        <dbReference type="EMBL" id="KAA0034289.1"/>
    </source>
</evidence>
<dbReference type="Proteomes" id="UP000321393">
    <property type="component" value="Unassembled WGS sequence"/>
</dbReference>
<dbReference type="EMBL" id="SSTE01020484">
    <property type="protein sequence ID" value="KAA0034289.1"/>
    <property type="molecule type" value="Genomic_DNA"/>
</dbReference>
<accession>A0A5A7SYU6</accession>
<evidence type="ECO:0000313" key="3">
    <source>
        <dbReference type="Proteomes" id="UP000321393"/>
    </source>
</evidence>
<evidence type="ECO:0000313" key="2">
    <source>
        <dbReference type="EMBL" id="TYK15630.1"/>
    </source>
</evidence>
<sequence length="116" mass="13971">MALPLRKFKPSKDLAKRSTEKYLEEALYIRLFKDGGSEKSVRLQLNKFIKSRKRVFKWEVGDTLKKLRDRKLYYPALKVRLTKPLKFCCNGSVFYSSYSWKEKYSMVEWNREQTTE</sequence>
<dbReference type="AlphaFoldDB" id="A0A5A7SYU6"/>
<protein>
    <submittedName>
        <fullName evidence="1">Pentatricopeptide repeat-containing protein</fullName>
    </submittedName>
</protein>
<reference evidence="3 4" key="1">
    <citation type="submission" date="2019-08" db="EMBL/GenBank/DDBJ databases">
        <title>Draft genome sequences of two oriental melons (Cucumis melo L. var makuwa).</title>
        <authorList>
            <person name="Kwon S.-Y."/>
        </authorList>
    </citation>
    <scope>NUCLEOTIDE SEQUENCE [LARGE SCALE GENOMIC DNA]</scope>
    <source>
        <strain evidence="4">cv. Chang Bougi</strain>
        <strain evidence="3">cv. SW 3</strain>
        <tissue evidence="1">Leaf</tissue>
    </source>
</reference>
<evidence type="ECO:0000313" key="4">
    <source>
        <dbReference type="Proteomes" id="UP000321947"/>
    </source>
</evidence>
<dbReference type="OrthoDB" id="1692028at2759"/>
<dbReference type="STRING" id="1194695.A0A5A7SYU6"/>